<keyword evidence="13" id="KW-1185">Reference proteome</keyword>
<dbReference type="RefSeq" id="WP_264791126.1">
    <property type="nucleotide sequence ID" value="NZ_AP026867.1"/>
</dbReference>
<keyword evidence="9" id="KW-0175">Coiled coil</keyword>
<evidence type="ECO:0000256" key="4">
    <source>
        <dbReference type="ARBA" id="ARBA00022741"/>
    </source>
</evidence>
<comment type="catalytic activity">
    <reaction evidence="7">
        <text>L-threonyl-[protein] + ATP = O-phospho-L-threonyl-[protein] + ADP + H(+)</text>
        <dbReference type="Rhea" id="RHEA:46608"/>
        <dbReference type="Rhea" id="RHEA-COMP:11060"/>
        <dbReference type="Rhea" id="RHEA-COMP:11605"/>
        <dbReference type="ChEBI" id="CHEBI:15378"/>
        <dbReference type="ChEBI" id="CHEBI:30013"/>
        <dbReference type="ChEBI" id="CHEBI:30616"/>
        <dbReference type="ChEBI" id="CHEBI:61977"/>
        <dbReference type="ChEBI" id="CHEBI:456216"/>
        <dbReference type="EC" id="2.7.11.1"/>
    </reaction>
</comment>
<evidence type="ECO:0000259" key="11">
    <source>
        <dbReference type="PROSITE" id="PS50011"/>
    </source>
</evidence>
<keyword evidence="10" id="KW-0812">Transmembrane</keyword>
<sequence length="897" mass="104024">MGLRIYTKKSKEKLKLNPKPFASGGEGLLYKIIAPLKYVNFVVKIYHPNKLTTTREEKINYLLKHPPLASNQQALVWVQDIVTDERGVFLGFIMPLVKGEKLEILCTPNLPKKLANSWYRFHPAAKDALDLRLKICYNLAAAIHQVHACERYILVDLKPDNVIINPEGLVALVDLDSVEVVENGYKLFDAPVATPEYTPPEYYKENKDYDPTQQQAWDRFSLAVIFYKLLMGVHPFAGTFQAPYDNTNTLAQKIEQGLFVHNPTLSKYKKSIPPPHQAFFGLGNELQGLFYDAFVEGSIQPALRPTAHAWCSAIMQHLDLHRFRVLPSKMVTMPVVHKALDLIYQQHFSPDVFLAGLTNTAPPISDLLEHPKYNLSVIKTLRKINLAILILGITYGCLSILVYNEVTMGYLVLFVCLLLSIVLLSLSFFDRKNNQKAYLIKISLADNKQFFQQQQGIFKGIKEHLDIFWKQLNSEYEKLFPLHLGNKKGNIQQTIERIQQELAQDLDRQDRTAQELIESETFEYTGLKEKYNRILHTHPSFSAATSLDAELSAIDFAQQQAMEVLQKTVGKALKNTQLEYDQLFEKDQRMLLREERMANKKIGQYKKHLALAQKQEEKKLLTKLQRQLLTDKAVVAKHIDTQLTLFKKEISTFLEQHNVTNLQQIIDIKPPGIVTLASGKRVNIAPLRYYQIHELLEWWMSIKSELIELPENLKEQITKRYDKDFQNYKKRIKKELSNIQKTTNNRKKSLQKKALTALKQLRAKNEPQILALKEKYKDQKAFLKKIFEERAQEEQEIHTRYQSKFDHVVQVAQEKVEQANLSIQASYQSNYISEKQLTTYKKNALKYDQGLKRLKEEYWRLQQSEQRYKRAAQNASTVDNIEFSLHLVQMFFIKPIN</sequence>
<keyword evidence="5" id="KW-0418">Kinase</keyword>
<dbReference type="GO" id="GO:0035556">
    <property type="term" value="P:intracellular signal transduction"/>
    <property type="evidence" value="ECO:0007669"/>
    <property type="project" value="TreeGrafter"/>
</dbReference>
<accession>A0A916DQL1</accession>
<evidence type="ECO:0000313" key="12">
    <source>
        <dbReference type="EMBL" id="BDS09762.1"/>
    </source>
</evidence>
<proteinExistence type="predicted"/>
<dbReference type="InterPro" id="IPR011009">
    <property type="entry name" value="Kinase-like_dom_sf"/>
</dbReference>
<dbReference type="PROSITE" id="PS50011">
    <property type="entry name" value="PROTEIN_KINASE_DOM"/>
    <property type="match status" value="1"/>
</dbReference>
<dbReference type="EC" id="2.7.11.1" evidence="1"/>
<dbReference type="KEGG" id="aup:AsAng_0004670"/>
<dbReference type="PANTHER" id="PTHR24356">
    <property type="entry name" value="SERINE/THREONINE-PROTEIN KINASE"/>
    <property type="match status" value="1"/>
</dbReference>
<dbReference type="AlphaFoldDB" id="A0A916DQL1"/>
<dbReference type="EMBL" id="AP026867">
    <property type="protein sequence ID" value="BDS09762.1"/>
    <property type="molecule type" value="Genomic_DNA"/>
</dbReference>
<keyword evidence="10" id="KW-1133">Transmembrane helix</keyword>
<gene>
    <name evidence="12" type="ORF">AsAng_0004670</name>
</gene>
<dbReference type="SMART" id="SM00220">
    <property type="entry name" value="S_TKc"/>
    <property type="match status" value="1"/>
</dbReference>
<organism evidence="12 13">
    <name type="scientific">Aureispira anguillae</name>
    <dbReference type="NCBI Taxonomy" id="2864201"/>
    <lineage>
        <taxon>Bacteria</taxon>
        <taxon>Pseudomonadati</taxon>
        <taxon>Bacteroidota</taxon>
        <taxon>Saprospiria</taxon>
        <taxon>Saprospirales</taxon>
        <taxon>Saprospiraceae</taxon>
        <taxon>Aureispira</taxon>
    </lineage>
</organism>
<keyword evidence="2" id="KW-0723">Serine/threonine-protein kinase</keyword>
<dbReference type="Proteomes" id="UP001060919">
    <property type="component" value="Chromosome"/>
</dbReference>
<dbReference type="GO" id="GO:0004674">
    <property type="term" value="F:protein serine/threonine kinase activity"/>
    <property type="evidence" value="ECO:0007669"/>
    <property type="project" value="UniProtKB-KW"/>
</dbReference>
<keyword evidence="4" id="KW-0547">Nucleotide-binding</keyword>
<dbReference type="InterPro" id="IPR050236">
    <property type="entry name" value="Ser_Thr_kinase_AGC"/>
</dbReference>
<keyword evidence="10" id="KW-0472">Membrane</keyword>
<evidence type="ECO:0000256" key="7">
    <source>
        <dbReference type="ARBA" id="ARBA00047899"/>
    </source>
</evidence>
<dbReference type="PANTHER" id="PTHR24356:SF1">
    <property type="entry name" value="SERINE_THREONINE-PROTEIN KINASE GREATWALL"/>
    <property type="match status" value="1"/>
</dbReference>
<dbReference type="Gene3D" id="1.10.510.10">
    <property type="entry name" value="Transferase(Phosphotransferase) domain 1"/>
    <property type="match status" value="1"/>
</dbReference>
<evidence type="ECO:0000256" key="3">
    <source>
        <dbReference type="ARBA" id="ARBA00022679"/>
    </source>
</evidence>
<feature type="coiled-coil region" evidence="9">
    <location>
        <begin position="725"/>
        <end position="753"/>
    </location>
</feature>
<dbReference type="SUPFAM" id="SSF56112">
    <property type="entry name" value="Protein kinase-like (PK-like)"/>
    <property type="match status" value="1"/>
</dbReference>
<name>A0A916DQL1_9BACT</name>
<evidence type="ECO:0000256" key="5">
    <source>
        <dbReference type="ARBA" id="ARBA00022777"/>
    </source>
</evidence>
<evidence type="ECO:0000256" key="6">
    <source>
        <dbReference type="ARBA" id="ARBA00022840"/>
    </source>
</evidence>
<comment type="catalytic activity">
    <reaction evidence="8">
        <text>L-seryl-[protein] + ATP = O-phospho-L-seryl-[protein] + ADP + H(+)</text>
        <dbReference type="Rhea" id="RHEA:17989"/>
        <dbReference type="Rhea" id="RHEA-COMP:9863"/>
        <dbReference type="Rhea" id="RHEA-COMP:11604"/>
        <dbReference type="ChEBI" id="CHEBI:15378"/>
        <dbReference type="ChEBI" id="CHEBI:29999"/>
        <dbReference type="ChEBI" id="CHEBI:30616"/>
        <dbReference type="ChEBI" id="CHEBI:83421"/>
        <dbReference type="ChEBI" id="CHEBI:456216"/>
        <dbReference type="EC" id="2.7.11.1"/>
    </reaction>
</comment>
<dbReference type="GO" id="GO:0005524">
    <property type="term" value="F:ATP binding"/>
    <property type="evidence" value="ECO:0007669"/>
    <property type="project" value="UniProtKB-KW"/>
</dbReference>
<evidence type="ECO:0000313" key="13">
    <source>
        <dbReference type="Proteomes" id="UP001060919"/>
    </source>
</evidence>
<evidence type="ECO:0000256" key="9">
    <source>
        <dbReference type="SAM" id="Coils"/>
    </source>
</evidence>
<dbReference type="InterPro" id="IPR000719">
    <property type="entry name" value="Prot_kinase_dom"/>
</dbReference>
<dbReference type="Pfam" id="PF00069">
    <property type="entry name" value="Pkinase"/>
    <property type="match status" value="1"/>
</dbReference>
<protein>
    <recommendedName>
        <fullName evidence="1">non-specific serine/threonine protein kinase</fullName>
        <ecNumber evidence="1">2.7.11.1</ecNumber>
    </recommendedName>
</protein>
<feature type="transmembrane region" description="Helical" evidence="10">
    <location>
        <begin position="384"/>
        <end position="403"/>
    </location>
</feature>
<evidence type="ECO:0000256" key="8">
    <source>
        <dbReference type="ARBA" id="ARBA00048679"/>
    </source>
</evidence>
<evidence type="ECO:0000256" key="1">
    <source>
        <dbReference type="ARBA" id="ARBA00012513"/>
    </source>
</evidence>
<feature type="domain" description="Protein kinase" evidence="11">
    <location>
        <begin position="15"/>
        <end position="324"/>
    </location>
</feature>
<feature type="transmembrane region" description="Helical" evidence="10">
    <location>
        <begin position="409"/>
        <end position="429"/>
    </location>
</feature>
<evidence type="ECO:0000256" key="2">
    <source>
        <dbReference type="ARBA" id="ARBA00022527"/>
    </source>
</evidence>
<keyword evidence="6" id="KW-0067">ATP-binding</keyword>
<reference evidence="12" key="1">
    <citation type="submission" date="2022-09" db="EMBL/GenBank/DDBJ databases">
        <title>Aureispira anguillicida sp. nov., isolated from Leptocephalus of Japanese eel Anguilla japonica.</title>
        <authorList>
            <person name="Yuasa K."/>
            <person name="Mekata T."/>
            <person name="Ikunari K."/>
        </authorList>
    </citation>
    <scope>NUCLEOTIDE SEQUENCE</scope>
    <source>
        <strain evidence="12">EL160426</strain>
    </source>
</reference>
<keyword evidence="3" id="KW-0808">Transferase</keyword>
<evidence type="ECO:0000256" key="10">
    <source>
        <dbReference type="SAM" id="Phobius"/>
    </source>
</evidence>